<evidence type="ECO:0000313" key="3">
    <source>
        <dbReference type="Proteomes" id="UP001519460"/>
    </source>
</evidence>
<sequence>MDKRHRSPSRQCSCTMLRHKCAMQYILLSPACRLCLCISLIFGTGFIVGMLLNEHLLSSSPTTRLSTFGKLGPTVEVSPSSEKARAGSSVKKDLKFQVKDYIPRHVFINCAAGPPWSLELFLETYPDSFRYDLYTFLADASYKRLYDKFENLKLFSATVLSSANNTTMLDFPDMEKPGKTVSTPVVHINFSAWLKDTFHRDDHIVVKLCAYPQNVNLLINSLVEAGALEWINKLYLSSAYSLSELMQNDEDKFDALTNKVYLWDDDTYTYSDFDAINQPDSAEEETVEVKECQGDDGSEFAVLLYMSSVNQHSRDTLSLLSKISNQLPFELPITLFLPPEFLESEPSCGNLSSLGSKMELGFYFSIYFTSSVNEFMDNQKLFNILRNRLVHAEHCFKYAELIMTYVLPDYVMHQSFLPKEGKSAETPEGTKQYKRVLYERGYAVMVGAKDMTQLVELPMEDLTQAVANAKSGLMAVDISVQGTDAFLLRMLRAHMTSLIPAHECRMKGKAKD</sequence>
<protein>
    <submittedName>
        <fullName evidence="2">Uncharacterized protein</fullName>
    </submittedName>
</protein>
<feature type="transmembrane region" description="Helical" evidence="1">
    <location>
        <begin position="25"/>
        <end position="52"/>
    </location>
</feature>
<organism evidence="2 3">
    <name type="scientific">Batillaria attramentaria</name>
    <dbReference type="NCBI Taxonomy" id="370345"/>
    <lineage>
        <taxon>Eukaryota</taxon>
        <taxon>Metazoa</taxon>
        <taxon>Spiralia</taxon>
        <taxon>Lophotrochozoa</taxon>
        <taxon>Mollusca</taxon>
        <taxon>Gastropoda</taxon>
        <taxon>Caenogastropoda</taxon>
        <taxon>Sorbeoconcha</taxon>
        <taxon>Cerithioidea</taxon>
        <taxon>Batillariidae</taxon>
        <taxon>Batillaria</taxon>
    </lineage>
</organism>
<dbReference type="AlphaFoldDB" id="A0ABD0J8R5"/>
<reference evidence="2 3" key="1">
    <citation type="journal article" date="2023" name="Sci. Data">
        <title>Genome assembly of the Korean intertidal mud-creeper Batillaria attramentaria.</title>
        <authorList>
            <person name="Patra A.K."/>
            <person name="Ho P.T."/>
            <person name="Jun S."/>
            <person name="Lee S.J."/>
            <person name="Kim Y."/>
            <person name="Won Y.J."/>
        </authorList>
    </citation>
    <scope>NUCLEOTIDE SEQUENCE [LARGE SCALE GENOMIC DNA]</scope>
    <source>
        <strain evidence="2">Wonlab-2016</strain>
    </source>
</reference>
<keyword evidence="1" id="KW-1133">Transmembrane helix</keyword>
<dbReference type="Proteomes" id="UP001519460">
    <property type="component" value="Unassembled WGS sequence"/>
</dbReference>
<keyword evidence="1" id="KW-0812">Transmembrane</keyword>
<comment type="caution">
    <text evidence="2">The sequence shown here is derived from an EMBL/GenBank/DDBJ whole genome shotgun (WGS) entry which is preliminary data.</text>
</comment>
<dbReference type="EMBL" id="JACVVK020000563">
    <property type="protein sequence ID" value="KAK7465963.1"/>
    <property type="molecule type" value="Genomic_DNA"/>
</dbReference>
<evidence type="ECO:0000313" key="2">
    <source>
        <dbReference type="EMBL" id="KAK7465963.1"/>
    </source>
</evidence>
<proteinExistence type="predicted"/>
<evidence type="ECO:0000256" key="1">
    <source>
        <dbReference type="SAM" id="Phobius"/>
    </source>
</evidence>
<gene>
    <name evidence="2" type="ORF">BaRGS_00037501</name>
</gene>
<keyword evidence="1" id="KW-0472">Membrane</keyword>
<name>A0ABD0J8R5_9CAEN</name>
<keyword evidence="3" id="KW-1185">Reference proteome</keyword>
<accession>A0ABD0J8R5</accession>